<dbReference type="GO" id="GO:0003730">
    <property type="term" value="F:mRNA 3'-UTR binding"/>
    <property type="evidence" value="ECO:0007669"/>
    <property type="project" value="TreeGrafter"/>
</dbReference>
<dbReference type="Gene3D" id="2.40.50.140">
    <property type="entry name" value="Nucleic acid-binding proteins"/>
    <property type="match status" value="1"/>
</dbReference>
<evidence type="ECO:0000256" key="2">
    <source>
        <dbReference type="SAM" id="Phobius"/>
    </source>
</evidence>
<dbReference type="InterPro" id="IPR052069">
    <property type="entry name" value="Ca-reg_mRNA-binding_domain"/>
</dbReference>
<dbReference type="GO" id="GO:0005829">
    <property type="term" value="C:cytosol"/>
    <property type="evidence" value="ECO:0007669"/>
    <property type="project" value="UniProtKB-ARBA"/>
</dbReference>
<gene>
    <name evidence="4" type="ORF">DXX93_08470</name>
</gene>
<dbReference type="AlphaFoldDB" id="A0A3E0TPU9"/>
<evidence type="ECO:0000259" key="3">
    <source>
        <dbReference type="PROSITE" id="PS51857"/>
    </source>
</evidence>
<feature type="domain" description="CSD" evidence="3">
    <location>
        <begin position="1"/>
        <end position="65"/>
    </location>
</feature>
<comment type="caution">
    <text evidence="4">The sequence shown here is derived from an EMBL/GenBank/DDBJ whole genome shotgun (WGS) entry which is preliminary data.</text>
</comment>
<protein>
    <submittedName>
        <fullName evidence="4">Cold shock domain-containing protein</fullName>
    </submittedName>
</protein>
<dbReference type="GO" id="GO:0043488">
    <property type="term" value="P:regulation of mRNA stability"/>
    <property type="evidence" value="ECO:0007669"/>
    <property type="project" value="TreeGrafter"/>
</dbReference>
<dbReference type="SUPFAM" id="SSF50249">
    <property type="entry name" value="Nucleic acid-binding proteins"/>
    <property type="match status" value="1"/>
</dbReference>
<keyword evidence="1" id="KW-0597">Phosphoprotein</keyword>
<dbReference type="Pfam" id="PF00313">
    <property type="entry name" value="CSD"/>
    <property type="match status" value="1"/>
</dbReference>
<dbReference type="RefSeq" id="WP_116007721.1">
    <property type="nucleotide sequence ID" value="NZ_QUOU01000001.1"/>
</dbReference>
<dbReference type="Proteomes" id="UP000256478">
    <property type="component" value="Unassembled WGS sequence"/>
</dbReference>
<dbReference type="InterPro" id="IPR002059">
    <property type="entry name" value="CSP_DNA-bd"/>
</dbReference>
<evidence type="ECO:0000313" key="5">
    <source>
        <dbReference type="Proteomes" id="UP000256478"/>
    </source>
</evidence>
<reference evidence="4 5" key="1">
    <citation type="submission" date="2018-08" db="EMBL/GenBank/DDBJ databases">
        <title>Thalassotalea euphylliae genome.</title>
        <authorList>
            <person name="Summers S."/>
            <person name="Rice S.A."/>
            <person name="Freckelton M.L."/>
            <person name="Nedved B.T."/>
            <person name="Hadfield M.G."/>
        </authorList>
    </citation>
    <scope>NUCLEOTIDE SEQUENCE [LARGE SCALE GENOMIC DNA]</scope>
    <source>
        <strain evidence="4 5">H1</strain>
    </source>
</reference>
<name>A0A3E0TPU9_9GAMM</name>
<dbReference type="OrthoDB" id="72963at2"/>
<proteinExistence type="predicted"/>
<keyword evidence="2" id="KW-0472">Membrane</keyword>
<evidence type="ECO:0000313" key="4">
    <source>
        <dbReference type="EMBL" id="REL26606.1"/>
    </source>
</evidence>
<dbReference type="EMBL" id="QUOU01000001">
    <property type="protein sequence ID" value="REL26606.1"/>
    <property type="molecule type" value="Genomic_DNA"/>
</dbReference>
<dbReference type="PANTHER" id="PTHR12962">
    <property type="entry name" value="CALCIUM-REGULATED HEAT STABLE PROTEIN CRHSP-24-RELATED"/>
    <property type="match status" value="1"/>
</dbReference>
<keyword evidence="2" id="KW-0812">Transmembrane</keyword>
<feature type="transmembrane region" description="Helical" evidence="2">
    <location>
        <begin position="88"/>
        <end position="107"/>
    </location>
</feature>
<dbReference type="PANTHER" id="PTHR12962:SF1">
    <property type="entry name" value="COLD SHOCK DOMAIN-CONTAINING PROTEIN CG9705"/>
    <property type="match status" value="1"/>
</dbReference>
<dbReference type="CDD" id="cd04458">
    <property type="entry name" value="CSP_CDS"/>
    <property type="match status" value="1"/>
</dbReference>
<accession>A0A3E0TPU9</accession>
<keyword evidence="2" id="KW-1133">Transmembrane helix</keyword>
<evidence type="ECO:0000256" key="1">
    <source>
        <dbReference type="ARBA" id="ARBA00022553"/>
    </source>
</evidence>
<dbReference type="Pfam" id="PF05901">
    <property type="entry name" value="Excalibur"/>
    <property type="match status" value="1"/>
</dbReference>
<organism evidence="4 5">
    <name type="scientific">Thalassotalea euphylliae</name>
    <dbReference type="NCBI Taxonomy" id="1655234"/>
    <lineage>
        <taxon>Bacteria</taxon>
        <taxon>Pseudomonadati</taxon>
        <taxon>Pseudomonadota</taxon>
        <taxon>Gammaproteobacteria</taxon>
        <taxon>Alteromonadales</taxon>
        <taxon>Colwelliaceae</taxon>
        <taxon>Thalassotalea</taxon>
    </lineage>
</organism>
<sequence length="175" mass="19926">MYRGQLVKWNDNKGFGFIKASELTFDTFIHISALKHMARQPKQGDYIHFDVETHKGKTRATNARIEGVKAYHHASVSKTHKRGSHNRLLYVAIVIAISAFLFSRLGLEKFIESKPTQSSTSMLKLATKPMFTCDGRQYCSQMTSRAEAEFFTKHCPNTKMDGDKDGIPCENDTRF</sequence>
<dbReference type="SMART" id="SM00357">
    <property type="entry name" value="CSP"/>
    <property type="match status" value="1"/>
</dbReference>
<dbReference type="InterPro" id="IPR012340">
    <property type="entry name" value="NA-bd_OB-fold"/>
</dbReference>
<dbReference type="SMART" id="SM00894">
    <property type="entry name" value="Excalibur"/>
    <property type="match status" value="1"/>
</dbReference>
<dbReference type="InterPro" id="IPR011129">
    <property type="entry name" value="CSD"/>
</dbReference>
<dbReference type="PROSITE" id="PS51857">
    <property type="entry name" value="CSD_2"/>
    <property type="match status" value="1"/>
</dbReference>
<dbReference type="InterPro" id="IPR008613">
    <property type="entry name" value="Excalibur_Ca-bd_domain"/>
</dbReference>